<sequence length="527" mass="57957">MPARVIFSNLLDDWTNIVSSVGGQERGTTLTVWKVIQCLAQSSISLTLPKSVNTIVGDPITLPATYQTQRRVISVVWNKLNPQDSEKRIPVFSYFPLLGSTESFGTYSGRAELAGKASIKIDATTVQDEGKYVLTVTVDGLPPEEGFVTVNMMVPPVVDVGPANPYVTASGRSASLTCAVKDARPNITSLYWEKDGVRVDNLRFDTKYSGGNIQSPNLLIRHVTRGDAGRYKCVADHVVRSASDALKMDVRYPASIISISDSLTGRAGDRITMQCVAEGNPLPNITWSRNGVRLRSDDRMLSRDVCASSLVLSNVPANATGTLAPNFSSLCALKHFIASRSGTGSVDALILVGSIAGGLWLLICLCLTIYFVRRRRQREEKKRFSFYYNMGKRQDERAEDRPGEETLEVTRHPNLKPPAKPRSPTAPYGGIETIRRTASKSKVRRYARALYTYRPQEENELHLETDDVIEVLEGEDGGWCLGYLRGRIGLFPSNYVKFLSASQVSAAKLKELYDPTDAKSSSSKGSL</sequence>
<dbReference type="Gene3D" id="2.60.40.10">
    <property type="entry name" value="Immunoglobulins"/>
    <property type="match status" value="3"/>
</dbReference>
<protein>
    <submittedName>
        <fullName evidence="12">Uncharacterized protein</fullName>
    </submittedName>
</protein>
<dbReference type="SMART" id="SM00409">
    <property type="entry name" value="IG"/>
    <property type="match status" value="3"/>
</dbReference>
<feature type="compositionally biased region" description="Basic and acidic residues" evidence="8">
    <location>
        <begin position="395"/>
        <end position="411"/>
    </location>
</feature>
<feature type="domain" description="Ig-like" evidence="11">
    <location>
        <begin position="155"/>
        <end position="251"/>
    </location>
</feature>
<evidence type="ECO:0000256" key="5">
    <source>
        <dbReference type="ARBA" id="ARBA00023180"/>
    </source>
</evidence>
<keyword evidence="3 9" id="KW-0472">Membrane</keyword>
<dbReference type="SMART" id="SM00326">
    <property type="entry name" value="SH3"/>
    <property type="match status" value="1"/>
</dbReference>
<dbReference type="InterPro" id="IPR001452">
    <property type="entry name" value="SH3_domain"/>
</dbReference>
<keyword evidence="5" id="KW-0325">Glycoprotein</keyword>
<evidence type="ECO:0000256" key="3">
    <source>
        <dbReference type="ARBA" id="ARBA00023136"/>
    </source>
</evidence>
<comment type="subcellular location">
    <subcellularLocation>
        <location evidence="1">Membrane</location>
        <topology evidence="1">Single-pass type I membrane protein</topology>
    </subcellularLocation>
</comment>
<keyword evidence="6" id="KW-0393">Immunoglobulin domain</keyword>
<dbReference type="CDD" id="cd00096">
    <property type="entry name" value="Ig"/>
    <property type="match status" value="1"/>
</dbReference>
<dbReference type="InterPro" id="IPR036179">
    <property type="entry name" value="Ig-like_dom_sf"/>
</dbReference>
<dbReference type="Pfam" id="PF13927">
    <property type="entry name" value="Ig_3"/>
    <property type="match status" value="2"/>
</dbReference>
<dbReference type="Pfam" id="PF14604">
    <property type="entry name" value="SH3_9"/>
    <property type="match status" value="1"/>
</dbReference>
<evidence type="ECO:0000313" key="12">
    <source>
        <dbReference type="EMBL" id="EEN70098.1"/>
    </source>
</evidence>
<feature type="region of interest" description="Disordered" evidence="8">
    <location>
        <begin position="395"/>
        <end position="430"/>
    </location>
</feature>
<organism evidence="12">
    <name type="scientific">Branchiostoma floridae</name>
    <name type="common">Florida lancelet</name>
    <name type="synonym">Amphioxus</name>
    <dbReference type="NCBI Taxonomy" id="7739"/>
    <lineage>
        <taxon>Eukaryota</taxon>
        <taxon>Metazoa</taxon>
        <taxon>Chordata</taxon>
        <taxon>Cephalochordata</taxon>
        <taxon>Leptocardii</taxon>
        <taxon>Amphioxiformes</taxon>
        <taxon>Branchiostomatidae</taxon>
        <taxon>Branchiostoma</taxon>
    </lineage>
</organism>
<keyword evidence="4" id="KW-1015">Disulfide bond</keyword>
<keyword evidence="9" id="KW-1133">Transmembrane helix</keyword>
<feature type="transmembrane region" description="Helical" evidence="9">
    <location>
        <begin position="348"/>
        <end position="372"/>
    </location>
</feature>
<proteinExistence type="predicted"/>
<dbReference type="Gene3D" id="2.30.30.40">
    <property type="entry name" value="SH3 Domains"/>
    <property type="match status" value="1"/>
</dbReference>
<dbReference type="SUPFAM" id="SSF48726">
    <property type="entry name" value="Immunoglobulin"/>
    <property type="match status" value="3"/>
</dbReference>
<dbReference type="FunCoup" id="C3XQ77">
    <property type="interactions" value="48"/>
</dbReference>
<name>C3XQ77_BRAFL</name>
<reference evidence="12" key="1">
    <citation type="journal article" date="2008" name="Nature">
        <title>The amphioxus genome and the evolution of the chordate karyotype.</title>
        <authorList>
            <consortium name="US DOE Joint Genome Institute (JGI-PGF)"/>
            <person name="Putnam N.H."/>
            <person name="Butts T."/>
            <person name="Ferrier D.E.K."/>
            <person name="Furlong R.F."/>
            <person name="Hellsten U."/>
            <person name="Kawashima T."/>
            <person name="Robinson-Rechavi M."/>
            <person name="Shoguchi E."/>
            <person name="Terry A."/>
            <person name="Yu J.-K."/>
            <person name="Benito-Gutierrez E.L."/>
            <person name="Dubchak I."/>
            <person name="Garcia-Fernandez J."/>
            <person name="Gibson-Brown J.J."/>
            <person name="Grigoriev I.V."/>
            <person name="Horton A.C."/>
            <person name="de Jong P.J."/>
            <person name="Jurka J."/>
            <person name="Kapitonov V.V."/>
            <person name="Kohara Y."/>
            <person name="Kuroki Y."/>
            <person name="Lindquist E."/>
            <person name="Lucas S."/>
            <person name="Osoegawa K."/>
            <person name="Pennacchio L.A."/>
            <person name="Salamov A.A."/>
            <person name="Satou Y."/>
            <person name="Sauka-Spengler T."/>
            <person name="Schmutz J."/>
            <person name="Shin-I T."/>
            <person name="Toyoda A."/>
            <person name="Bronner-Fraser M."/>
            <person name="Fujiyama A."/>
            <person name="Holland L.Z."/>
            <person name="Holland P.W.H."/>
            <person name="Satoh N."/>
            <person name="Rokhsar D.S."/>
        </authorList>
    </citation>
    <scope>NUCLEOTIDE SEQUENCE [LARGE SCALE GENOMIC DNA]</scope>
    <source>
        <strain evidence="12">S238N-H82</strain>
        <tissue evidence="12">Testes</tissue>
    </source>
</reference>
<keyword evidence="9" id="KW-0812">Transmembrane</keyword>
<evidence type="ECO:0000259" key="10">
    <source>
        <dbReference type="PROSITE" id="PS50002"/>
    </source>
</evidence>
<dbReference type="GO" id="GO:0016020">
    <property type="term" value="C:membrane"/>
    <property type="evidence" value="ECO:0007669"/>
    <property type="project" value="UniProtKB-SubCell"/>
</dbReference>
<dbReference type="InterPro" id="IPR036028">
    <property type="entry name" value="SH3-like_dom_sf"/>
</dbReference>
<feature type="domain" description="Ig-like" evidence="11">
    <location>
        <begin position="253"/>
        <end position="347"/>
    </location>
</feature>
<dbReference type="FunFam" id="2.30.30.40:FF:000072">
    <property type="entry name" value="Unconventional Myosin IB"/>
    <property type="match status" value="1"/>
</dbReference>
<dbReference type="eggNOG" id="KOG4348">
    <property type="taxonomic scope" value="Eukaryota"/>
</dbReference>
<gene>
    <name evidence="12" type="ORF">BRAFLDRAFT_67325</name>
</gene>
<dbReference type="SMART" id="SM00408">
    <property type="entry name" value="IGc2"/>
    <property type="match status" value="2"/>
</dbReference>
<dbReference type="PROSITE" id="PS50002">
    <property type="entry name" value="SH3"/>
    <property type="match status" value="1"/>
</dbReference>
<dbReference type="PROSITE" id="PS50835">
    <property type="entry name" value="IG_LIKE"/>
    <property type="match status" value="2"/>
</dbReference>
<dbReference type="InterPro" id="IPR003599">
    <property type="entry name" value="Ig_sub"/>
</dbReference>
<feature type="domain" description="SH3" evidence="10">
    <location>
        <begin position="442"/>
        <end position="501"/>
    </location>
</feature>
<dbReference type="SUPFAM" id="SSF50044">
    <property type="entry name" value="SH3-domain"/>
    <property type="match status" value="1"/>
</dbReference>
<dbReference type="InterPro" id="IPR007110">
    <property type="entry name" value="Ig-like_dom"/>
</dbReference>
<evidence type="ECO:0000256" key="7">
    <source>
        <dbReference type="PROSITE-ProRule" id="PRU00192"/>
    </source>
</evidence>
<evidence type="ECO:0000256" key="2">
    <source>
        <dbReference type="ARBA" id="ARBA00022443"/>
    </source>
</evidence>
<dbReference type="InterPro" id="IPR051275">
    <property type="entry name" value="Cell_adhesion_signaling"/>
</dbReference>
<evidence type="ECO:0000259" key="11">
    <source>
        <dbReference type="PROSITE" id="PS50835"/>
    </source>
</evidence>
<dbReference type="PANTHER" id="PTHR11640">
    <property type="entry name" value="NEPHRIN"/>
    <property type="match status" value="1"/>
</dbReference>
<evidence type="ECO:0000256" key="1">
    <source>
        <dbReference type="ARBA" id="ARBA00004479"/>
    </source>
</evidence>
<evidence type="ECO:0000256" key="8">
    <source>
        <dbReference type="SAM" id="MobiDB-lite"/>
    </source>
</evidence>
<dbReference type="InterPro" id="IPR003598">
    <property type="entry name" value="Ig_sub2"/>
</dbReference>
<dbReference type="AlphaFoldDB" id="C3XQ77"/>
<evidence type="ECO:0000256" key="9">
    <source>
        <dbReference type="SAM" id="Phobius"/>
    </source>
</evidence>
<accession>C3XQ77</accession>
<dbReference type="PANTHER" id="PTHR11640:SF164">
    <property type="entry name" value="MAM DOMAIN-CONTAINING GLYCOSYLPHOSPHATIDYLINOSITOL ANCHOR PROTEIN 1"/>
    <property type="match status" value="1"/>
</dbReference>
<dbReference type="InParanoid" id="C3XQ77"/>
<dbReference type="CDD" id="cd00174">
    <property type="entry name" value="SH3"/>
    <property type="match status" value="1"/>
</dbReference>
<dbReference type="eggNOG" id="KOG4475">
    <property type="taxonomic scope" value="Eukaryota"/>
</dbReference>
<dbReference type="InterPro" id="IPR013783">
    <property type="entry name" value="Ig-like_fold"/>
</dbReference>
<evidence type="ECO:0000256" key="4">
    <source>
        <dbReference type="ARBA" id="ARBA00023157"/>
    </source>
</evidence>
<keyword evidence="2 7" id="KW-0728">SH3 domain</keyword>
<evidence type="ECO:0000256" key="6">
    <source>
        <dbReference type="ARBA" id="ARBA00023319"/>
    </source>
</evidence>
<dbReference type="EMBL" id="GG666451">
    <property type="protein sequence ID" value="EEN70098.1"/>
    <property type="molecule type" value="Genomic_DNA"/>
</dbReference>